<dbReference type="InterPro" id="IPR005225">
    <property type="entry name" value="Small_GTP-bd"/>
</dbReference>
<dbReference type="FunFam" id="3.40.50.300:FF:000040">
    <property type="entry name" value="GTPase Der"/>
    <property type="match status" value="1"/>
</dbReference>
<feature type="binding site" evidence="8">
    <location>
        <begin position="118"/>
        <end position="121"/>
    </location>
    <ligand>
        <name>GTP</name>
        <dbReference type="ChEBI" id="CHEBI:37565"/>
        <label>1</label>
    </ligand>
</feature>
<dbReference type="AlphaFoldDB" id="A0A940DXE2"/>
<dbReference type="Pfam" id="PF01926">
    <property type="entry name" value="MMR_HSR1"/>
    <property type="match status" value="2"/>
</dbReference>
<evidence type="ECO:0000313" key="12">
    <source>
        <dbReference type="EMBL" id="MBO8484446.1"/>
    </source>
</evidence>
<comment type="function">
    <text evidence="8 10">GTPase that plays an essential role in the late steps of ribosome biogenesis.</text>
</comment>
<accession>A0A940DXE2</accession>
<dbReference type="HAMAP" id="MF_00195">
    <property type="entry name" value="GTPase_Der"/>
    <property type="match status" value="1"/>
</dbReference>
<dbReference type="Gene3D" id="3.40.50.300">
    <property type="entry name" value="P-loop containing nucleotide triphosphate hydrolases"/>
    <property type="match status" value="2"/>
</dbReference>
<dbReference type="InterPro" id="IPR016484">
    <property type="entry name" value="GTPase_Der"/>
</dbReference>
<gene>
    <name evidence="8 12" type="primary">der</name>
    <name evidence="12" type="ORF">IAB75_10115</name>
</gene>
<feature type="domain" description="EngA-type G" evidence="11">
    <location>
        <begin position="177"/>
        <end position="352"/>
    </location>
</feature>
<organism evidence="12 13">
    <name type="scientific">Candidatus Cryptobacteroides avicola</name>
    <dbReference type="NCBI Taxonomy" id="2840757"/>
    <lineage>
        <taxon>Bacteria</taxon>
        <taxon>Pseudomonadati</taxon>
        <taxon>Bacteroidota</taxon>
        <taxon>Bacteroidia</taxon>
        <taxon>Bacteroidales</taxon>
        <taxon>Candidatus Cryptobacteroides</taxon>
    </lineage>
</organism>
<comment type="subunit">
    <text evidence="8">Associates with the 50S ribosomal subunit.</text>
</comment>
<protein>
    <recommendedName>
        <fullName evidence="2 8">GTPase Der</fullName>
    </recommendedName>
    <alternativeName>
        <fullName evidence="7 8">GTP-binding protein EngA</fullName>
    </alternativeName>
</protein>
<reference evidence="12" key="2">
    <citation type="journal article" date="2021" name="PeerJ">
        <title>Extensive microbial diversity within the chicken gut microbiome revealed by metagenomics and culture.</title>
        <authorList>
            <person name="Gilroy R."/>
            <person name="Ravi A."/>
            <person name="Getino M."/>
            <person name="Pursley I."/>
            <person name="Horton D.L."/>
            <person name="Alikhan N.F."/>
            <person name="Baker D."/>
            <person name="Gharbi K."/>
            <person name="Hall N."/>
            <person name="Watson M."/>
            <person name="Adriaenssens E.M."/>
            <person name="Foster-Nyarko E."/>
            <person name="Jarju S."/>
            <person name="Secka A."/>
            <person name="Antonio M."/>
            <person name="Oren A."/>
            <person name="Chaudhuri R.R."/>
            <person name="La Ragione R."/>
            <person name="Hildebrand F."/>
            <person name="Pallen M.J."/>
        </authorList>
    </citation>
    <scope>NUCLEOTIDE SEQUENCE</scope>
    <source>
        <strain evidence="12">G3-8215</strain>
    </source>
</reference>
<feature type="binding site" evidence="8">
    <location>
        <begin position="230"/>
        <end position="234"/>
    </location>
    <ligand>
        <name>GTP</name>
        <dbReference type="ChEBI" id="CHEBI:37565"/>
        <label>2</label>
    </ligand>
</feature>
<dbReference type="InterPro" id="IPR006073">
    <property type="entry name" value="GTP-bd"/>
</dbReference>
<reference evidence="12" key="1">
    <citation type="submission" date="2020-10" db="EMBL/GenBank/DDBJ databases">
        <authorList>
            <person name="Gilroy R."/>
        </authorList>
    </citation>
    <scope>NUCLEOTIDE SEQUENCE</scope>
    <source>
        <strain evidence="12">G3-8215</strain>
    </source>
</reference>
<dbReference type="GO" id="GO:0005525">
    <property type="term" value="F:GTP binding"/>
    <property type="evidence" value="ECO:0007669"/>
    <property type="project" value="UniProtKB-UniRule"/>
</dbReference>
<dbReference type="InterPro" id="IPR032859">
    <property type="entry name" value="KH_dom-like"/>
</dbReference>
<keyword evidence="6 8" id="KW-0342">GTP-binding</keyword>
<evidence type="ECO:0000256" key="2">
    <source>
        <dbReference type="ARBA" id="ARBA00020953"/>
    </source>
</evidence>
<dbReference type="CDD" id="cd01894">
    <property type="entry name" value="EngA1"/>
    <property type="match status" value="1"/>
</dbReference>
<feature type="binding site" evidence="8">
    <location>
        <begin position="295"/>
        <end position="298"/>
    </location>
    <ligand>
        <name>GTP</name>
        <dbReference type="ChEBI" id="CHEBI:37565"/>
        <label>2</label>
    </ligand>
</feature>
<evidence type="ECO:0000256" key="5">
    <source>
        <dbReference type="ARBA" id="ARBA00022741"/>
    </source>
</evidence>
<keyword evidence="4 10" id="KW-0677">Repeat</keyword>
<dbReference type="PIRSF" id="PIRSF006485">
    <property type="entry name" value="GTP-binding_EngA"/>
    <property type="match status" value="1"/>
</dbReference>
<dbReference type="InterPro" id="IPR031166">
    <property type="entry name" value="G_ENGA"/>
</dbReference>
<comment type="similarity">
    <text evidence="1 8 9 10">Belongs to the TRAFAC class TrmE-Era-EngA-EngB-Septin-like GTPase superfamily. EngA (Der) GTPase family.</text>
</comment>
<evidence type="ECO:0000256" key="3">
    <source>
        <dbReference type="ARBA" id="ARBA00022517"/>
    </source>
</evidence>
<dbReference type="PROSITE" id="PS51712">
    <property type="entry name" value="G_ENGA"/>
    <property type="match status" value="2"/>
</dbReference>
<evidence type="ECO:0000256" key="7">
    <source>
        <dbReference type="ARBA" id="ARBA00032345"/>
    </source>
</evidence>
<dbReference type="SUPFAM" id="SSF52540">
    <property type="entry name" value="P-loop containing nucleoside triphosphate hydrolases"/>
    <property type="match status" value="2"/>
</dbReference>
<keyword evidence="5 8" id="KW-0547">Nucleotide-binding</keyword>
<dbReference type="InterPro" id="IPR027417">
    <property type="entry name" value="P-loop_NTPase"/>
</dbReference>
<evidence type="ECO:0000256" key="8">
    <source>
        <dbReference type="HAMAP-Rule" id="MF_00195"/>
    </source>
</evidence>
<feature type="binding site" evidence="8">
    <location>
        <begin position="183"/>
        <end position="190"/>
    </location>
    <ligand>
        <name>GTP</name>
        <dbReference type="ChEBI" id="CHEBI:37565"/>
        <label>2</label>
    </ligand>
</feature>
<dbReference type="PANTHER" id="PTHR43834:SF6">
    <property type="entry name" value="GTPASE DER"/>
    <property type="match status" value="1"/>
</dbReference>
<comment type="caution">
    <text evidence="12">The sequence shown here is derived from an EMBL/GenBank/DDBJ whole genome shotgun (WGS) entry which is preliminary data.</text>
</comment>
<evidence type="ECO:0000256" key="4">
    <source>
        <dbReference type="ARBA" id="ARBA00022737"/>
    </source>
</evidence>
<name>A0A940DXE2_9BACT</name>
<dbReference type="GO" id="GO:0042254">
    <property type="term" value="P:ribosome biogenesis"/>
    <property type="evidence" value="ECO:0007669"/>
    <property type="project" value="UniProtKB-KW"/>
</dbReference>
<evidence type="ECO:0000256" key="9">
    <source>
        <dbReference type="PROSITE-ProRule" id="PRU01049"/>
    </source>
</evidence>
<evidence type="ECO:0000256" key="1">
    <source>
        <dbReference type="ARBA" id="ARBA00008279"/>
    </source>
</evidence>
<sequence length="436" mass="48941">MSLVAIVGRPNVGKSTLFNRLVGMRQAIVDETAGVTRDRHYGKCEWCGHEFSVVDTGGYTFNSDDIFEEAIRKQVVIAIQEADLVLFMVEPGTGITDYDEEIAALLRKSGKPVVVAVNKVDTGDKMYDTYQFYSLGLGDIRSISAANGGGTGDLLDEIVRRLPEDTAAVTDEHPDLPHIAIVGKPNVGKSSLANALLGTERNIVTPLAGTTRDAVSTYYNKFGHEFMLVDTAGMRKKSKVHEDLEFYSVMRSIRAIEHSDVCILMIDAQVGLEAQDMNIFNLISRNRKGCVLVVNKWDMIEKDSNTMKEYTQALKAKLAPFNDIPVIFTSVINKQRIMDVLNAARTVYDNYSRRISTSVLNEAMLPEIENYPPPAWKGKYVKIKYVTQLPTRSPSFAFFCNLPQYVKDPYKRFLENRLRSKFDFSGCPVQIFLRQK</sequence>
<dbReference type="FunFam" id="3.40.50.300:FF:000953">
    <property type="entry name" value="GTPase Der"/>
    <property type="match status" value="1"/>
</dbReference>
<dbReference type="FunFam" id="3.30.300.20:FF:000004">
    <property type="entry name" value="GTPase Der"/>
    <property type="match status" value="1"/>
</dbReference>
<dbReference type="Pfam" id="PF14714">
    <property type="entry name" value="KH_dom-like"/>
    <property type="match status" value="1"/>
</dbReference>
<feature type="binding site" evidence="8">
    <location>
        <begin position="8"/>
        <end position="15"/>
    </location>
    <ligand>
        <name>GTP</name>
        <dbReference type="ChEBI" id="CHEBI:37565"/>
        <label>1</label>
    </ligand>
</feature>
<dbReference type="EMBL" id="JADILV010000073">
    <property type="protein sequence ID" value="MBO8484446.1"/>
    <property type="molecule type" value="Genomic_DNA"/>
</dbReference>
<dbReference type="CDD" id="cd01895">
    <property type="entry name" value="EngA2"/>
    <property type="match status" value="1"/>
</dbReference>
<evidence type="ECO:0000256" key="10">
    <source>
        <dbReference type="RuleBase" id="RU004481"/>
    </source>
</evidence>
<dbReference type="InterPro" id="IPR015946">
    <property type="entry name" value="KH_dom-like_a/b"/>
</dbReference>
<dbReference type="NCBIfam" id="TIGR00231">
    <property type="entry name" value="small_GTP"/>
    <property type="match status" value="2"/>
</dbReference>
<dbReference type="NCBIfam" id="TIGR03594">
    <property type="entry name" value="GTPase_EngA"/>
    <property type="match status" value="1"/>
</dbReference>
<dbReference type="PRINTS" id="PR00326">
    <property type="entry name" value="GTP1OBG"/>
</dbReference>
<evidence type="ECO:0000256" key="6">
    <source>
        <dbReference type="ARBA" id="ARBA00023134"/>
    </source>
</evidence>
<dbReference type="Proteomes" id="UP000725002">
    <property type="component" value="Unassembled WGS sequence"/>
</dbReference>
<evidence type="ECO:0000313" key="13">
    <source>
        <dbReference type="Proteomes" id="UP000725002"/>
    </source>
</evidence>
<dbReference type="PANTHER" id="PTHR43834">
    <property type="entry name" value="GTPASE DER"/>
    <property type="match status" value="1"/>
</dbReference>
<evidence type="ECO:0000259" key="11">
    <source>
        <dbReference type="PROSITE" id="PS51712"/>
    </source>
</evidence>
<proteinExistence type="inferred from homology"/>
<feature type="domain" description="EngA-type G" evidence="11">
    <location>
        <begin position="2"/>
        <end position="166"/>
    </location>
</feature>
<feature type="binding site" evidence="8">
    <location>
        <begin position="55"/>
        <end position="59"/>
    </location>
    <ligand>
        <name>GTP</name>
        <dbReference type="ChEBI" id="CHEBI:37565"/>
        <label>1</label>
    </ligand>
</feature>
<keyword evidence="3 8" id="KW-0690">Ribosome biogenesis</keyword>
<dbReference type="GO" id="GO:0043022">
    <property type="term" value="F:ribosome binding"/>
    <property type="evidence" value="ECO:0007669"/>
    <property type="project" value="TreeGrafter"/>
</dbReference>
<dbReference type="Gene3D" id="3.30.300.20">
    <property type="match status" value="1"/>
</dbReference>